<evidence type="ECO:0000313" key="12">
    <source>
        <dbReference type="Proteomes" id="UP000029382"/>
    </source>
</evidence>
<feature type="transmembrane region" description="Helical" evidence="8">
    <location>
        <begin position="133"/>
        <end position="156"/>
    </location>
</feature>
<evidence type="ECO:0000256" key="4">
    <source>
        <dbReference type="ARBA" id="ARBA00022475"/>
    </source>
</evidence>
<evidence type="ECO:0000313" key="11">
    <source>
        <dbReference type="EMBL" id="SFL02937.1"/>
    </source>
</evidence>
<dbReference type="Proteomes" id="UP000182793">
    <property type="component" value="Unassembled WGS sequence"/>
</dbReference>
<dbReference type="Gene3D" id="1.20.1720.10">
    <property type="entry name" value="Multidrug resistance protein D"/>
    <property type="match status" value="1"/>
</dbReference>
<evidence type="ECO:0000313" key="13">
    <source>
        <dbReference type="Proteomes" id="UP000182793"/>
    </source>
</evidence>
<feature type="transmembrane region" description="Helical" evidence="8">
    <location>
        <begin position="108"/>
        <end position="126"/>
    </location>
</feature>
<dbReference type="PROSITE" id="PS00216">
    <property type="entry name" value="SUGAR_TRANSPORT_1"/>
    <property type="match status" value="1"/>
</dbReference>
<keyword evidence="4" id="KW-1003">Cell membrane</keyword>
<evidence type="ECO:0000256" key="5">
    <source>
        <dbReference type="ARBA" id="ARBA00022692"/>
    </source>
</evidence>
<protein>
    <submittedName>
        <fullName evidence="11">Drug resistance transporter, EmrB/QacA subfamily</fullName>
    </submittedName>
    <submittedName>
        <fullName evidence="10">MFS transporter permease</fullName>
    </submittedName>
</protein>
<organism evidence="10 12">
    <name type="scientific">Streptococcus equinus JB1</name>
    <dbReference type="NCBI Taxonomy" id="1294274"/>
    <lineage>
        <taxon>Bacteria</taxon>
        <taxon>Bacillati</taxon>
        <taxon>Bacillota</taxon>
        <taxon>Bacilli</taxon>
        <taxon>Lactobacillales</taxon>
        <taxon>Streptococcaceae</taxon>
        <taxon>Streptococcus</taxon>
    </lineage>
</organism>
<keyword evidence="3" id="KW-0813">Transport</keyword>
<keyword evidence="13" id="KW-1185">Reference proteome</keyword>
<name>A0A091BUZ0_STREI</name>
<feature type="transmembrane region" description="Helical" evidence="8">
    <location>
        <begin position="265"/>
        <end position="288"/>
    </location>
</feature>
<dbReference type="InterPro" id="IPR005829">
    <property type="entry name" value="Sugar_transporter_CS"/>
</dbReference>
<dbReference type="GO" id="GO:0005886">
    <property type="term" value="C:plasma membrane"/>
    <property type="evidence" value="ECO:0007669"/>
    <property type="project" value="UniProtKB-SubCell"/>
</dbReference>
<evidence type="ECO:0000256" key="8">
    <source>
        <dbReference type="SAM" id="Phobius"/>
    </source>
</evidence>
<evidence type="ECO:0000256" key="1">
    <source>
        <dbReference type="ARBA" id="ARBA00004651"/>
    </source>
</evidence>
<evidence type="ECO:0000259" key="9">
    <source>
        <dbReference type="PROSITE" id="PS50850"/>
    </source>
</evidence>
<gene>
    <name evidence="10" type="ORF">H702_04230</name>
    <name evidence="11" type="ORF">SAMN02910290_00099</name>
</gene>
<dbReference type="PANTHER" id="PTHR42718">
    <property type="entry name" value="MAJOR FACILITATOR SUPERFAMILY MULTIDRUG TRANSPORTER MFSC"/>
    <property type="match status" value="1"/>
</dbReference>
<dbReference type="InterPro" id="IPR036259">
    <property type="entry name" value="MFS_trans_sf"/>
</dbReference>
<dbReference type="PRINTS" id="PR01036">
    <property type="entry name" value="TCRTETB"/>
</dbReference>
<feature type="transmembrane region" description="Helical" evidence="8">
    <location>
        <begin position="47"/>
        <end position="67"/>
    </location>
</feature>
<proteinExistence type="inferred from homology"/>
<dbReference type="CDD" id="cd17321">
    <property type="entry name" value="MFS_MMR_MDR_like"/>
    <property type="match status" value="1"/>
</dbReference>
<reference evidence="11 13" key="2">
    <citation type="submission" date="2016-10" db="EMBL/GenBank/DDBJ databases">
        <authorList>
            <person name="Varghese N."/>
            <person name="Submissions S."/>
        </authorList>
    </citation>
    <scope>NUCLEOTIDE SEQUENCE [LARGE SCALE GENOMIC DNA]</scope>
    <source>
        <strain evidence="11 13">JB1</strain>
    </source>
</reference>
<dbReference type="SUPFAM" id="SSF103473">
    <property type="entry name" value="MFS general substrate transporter"/>
    <property type="match status" value="2"/>
</dbReference>
<dbReference type="Gene3D" id="1.20.1250.20">
    <property type="entry name" value="MFS general substrate transporter like domains"/>
    <property type="match status" value="1"/>
</dbReference>
<dbReference type="EMBL" id="FOTG01000002">
    <property type="protein sequence ID" value="SFL02937.1"/>
    <property type="molecule type" value="Genomic_DNA"/>
</dbReference>
<feature type="transmembrane region" description="Helical" evidence="8">
    <location>
        <begin position="354"/>
        <end position="372"/>
    </location>
</feature>
<feature type="transmembrane region" description="Helical" evidence="8">
    <location>
        <begin position="294"/>
        <end position="316"/>
    </location>
</feature>
<dbReference type="GO" id="GO:0022857">
    <property type="term" value="F:transmembrane transporter activity"/>
    <property type="evidence" value="ECO:0007669"/>
    <property type="project" value="InterPro"/>
</dbReference>
<dbReference type="RefSeq" id="WP_039696536.1">
    <property type="nucleotide sequence ID" value="NZ_AUZH01000013.1"/>
</dbReference>
<evidence type="ECO:0000256" key="6">
    <source>
        <dbReference type="ARBA" id="ARBA00022989"/>
    </source>
</evidence>
<evidence type="ECO:0000313" key="10">
    <source>
        <dbReference type="EMBL" id="KFN88260.1"/>
    </source>
</evidence>
<dbReference type="AlphaFoldDB" id="A0A091BUZ0"/>
<dbReference type="InterPro" id="IPR004638">
    <property type="entry name" value="EmrB-like"/>
</dbReference>
<evidence type="ECO:0000256" key="7">
    <source>
        <dbReference type="ARBA" id="ARBA00023136"/>
    </source>
</evidence>
<accession>A0A091BUZ0</accession>
<dbReference type="PROSITE" id="PS50850">
    <property type="entry name" value="MFS"/>
    <property type="match status" value="1"/>
</dbReference>
<dbReference type="PANTHER" id="PTHR42718:SF9">
    <property type="entry name" value="MAJOR FACILITATOR SUPERFAMILY MULTIDRUG TRANSPORTER MFSC"/>
    <property type="match status" value="1"/>
</dbReference>
<dbReference type="InterPro" id="IPR020846">
    <property type="entry name" value="MFS_dom"/>
</dbReference>
<feature type="transmembrane region" description="Helical" evidence="8">
    <location>
        <begin position="195"/>
        <end position="215"/>
    </location>
</feature>
<feature type="transmembrane region" description="Helical" evidence="8">
    <location>
        <begin position="561"/>
        <end position="582"/>
    </location>
</feature>
<comment type="similarity">
    <text evidence="2">Belongs to the major facilitator superfamily. EmrB family.</text>
</comment>
<keyword evidence="6 8" id="KW-1133">Transmembrane helix</keyword>
<keyword evidence="7 8" id="KW-0472">Membrane</keyword>
<feature type="transmembrane region" description="Helical" evidence="8">
    <location>
        <begin position="328"/>
        <end position="348"/>
    </location>
</feature>
<dbReference type="Pfam" id="PF07690">
    <property type="entry name" value="MFS_1"/>
    <property type="match status" value="1"/>
</dbReference>
<comment type="caution">
    <text evidence="10">The sequence shown here is derived from an EMBL/GenBank/DDBJ whole genome shotgun (WGS) entry which is preliminary data.</text>
</comment>
<reference evidence="10 12" key="1">
    <citation type="journal article" date="2014" name="Genome Announc.">
        <title>Draft Genome Sequences of Streptococcus bovis Strains ATCC 33317 and JB1.</title>
        <authorList>
            <person name="Benahmed F.H."/>
            <person name="Gopinath G.R."/>
            <person name="Harbottle H."/>
            <person name="Cotta M.A."/>
            <person name="Luo Y."/>
            <person name="Henderson C."/>
            <person name="Teri P."/>
            <person name="Soppet D."/>
            <person name="Rasmussen M."/>
            <person name="Whitehead T.R."/>
            <person name="Davidson M."/>
        </authorList>
    </citation>
    <scope>NUCLEOTIDE SEQUENCE [LARGE SCALE GENOMIC DNA]</scope>
    <source>
        <strain evidence="10 12">JB1</strain>
    </source>
</reference>
<feature type="domain" description="Major facilitator superfamily (MFS) profile" evidence="9">
    <location>
        <begin position="9"/>
        <end position="456"/>
    </location>
</feature>
<comment type="subcellular location">
    <subcellularLocation>
        <location evidence="1">Cell membrane</location>
        <topology evidence="1">Multi-pass membrane protein</topology>
    </subcellularLocation>
</comment>
<dbReference type="Proteomes" id="UP000029382">
    <property type="component" value="Unassembled WGS sequence"/>
</dbReference>
<evidence type="ECO:0000256" key="2">
    <source>
        <dbReference type="ARBA" id="ARBA00008537"/>
    </source>
</evidence>
<sequence length="589" mass="63550">MSKTRKVFGFVGLVLAMFMGALDATIVNIALPDIMKHLNSSLTDTSWVSTIYVLAMAAFIITASKLADLYGRRLVMLIGVAIFGVFSFACMMANSLSFLIAFRFFQGIGGAILTPIVLPMGIALFGKANTSKVTAVIGAFSALAAASGPVIGGFIINWASYNWIFGINIPIALISFVLILVGNEESYDFSIAKEIDWLGMVFLTCALGGLTFGLLEGREYGWTSTIILSSFAISLVGLILLIFVEGKVKSPIIELSLFKEKTFTASSIIYMIFGFAIIVPSLILNYFLQNVRGYSALHSAYLIVPTSLAIAVGMPLATKMYQKLSAKLLIGIGMFITAAGLFMLSLVQFETSEAIIICCNVIIGLGLGFMAMSMTASVRYLPVIKAGIGSGIINAARYIGQAVSMALLVTILNANINTAKDNIRHDAYVQIDKHVLSDSVKSVAKMEIKEIFDSTSKTTDSSKKQSQMFTKVKAAAKKTDNLPLPKKGSDYRKLYDANSQLVVGSEKVVANLPKQISSALTPLSQGQAKLGQGIQLLAQKEELTDTFQKIKDSKNKNLSQAFNQVFIIGSLIVLITSPLAYLTDKKVKE</sequence>
<evidence type="ECO:0000256" key="3">
    <source>
        <dbReference type="ARBA" id="ARBA00022448"/>
    </source>
</evidence>
<keyword evidence="5 8" id="KW-0812">Transmembrane</keyword>
<feature type="transmembrane region" description="Helical" evidence="8">
    <location>
        <begin position="221"/>
        <end position="244"/>
    </location>
</feature>
<dbReference type="NCBIfam" id="TIGR00711">
    <property type="entry name" value="efflux_EmrB"/>
    <property type="match status" value="1"/>
</dbReference>
<dbReference type="InterPro" id="IPR011701">
    <property type="entry name" value="MFS"/>
</dbReference>
<feature type="transmembrane region" description="Helical" evidence="8">
    <location>
        <begin position="162"/>
        <end position="183"/>
    </location>
</feature>
<dbReference type="EMBL" id="AUZH01000013">
    <property type="protein sequence ID" value="KFN88260.1"/>
    <property type="molecule type" value="Genomic_DNA"/>
</dbReference>
<feature type="transmembrane region" description="Helical" evidence="8">
    <location>
        <begin position="74"/>
        <end position="102"/>
    </location>
</feature>